<keyword evidence="3" id="KW-1185">Reference proteome</keyword>
<dbReference type="AlphaFoldDB" id="A0A2V5IIK4"/>
<keyword evidence="1" id="KW-1133">Transmembrane helix</keyword>
<reference evidence="2 3" key="1">
    <citation type="submission" date="2018-02" db="EMBL/GenBank/DDBJ databases">
        <title>The genomes of Aspergillus section Nigri reveals drivers in fungal speciation.</title>
        <authorList>
            <consortium name="DOE Joint Genome Institute"/>
            <person name="Vesth T.C."/>
            <person name="Nybo J."/>
            <person name="Theobald S."/>
            <person name="Brandl J."/>
            <person name="Frisvad J.C."/>
            <person name="Nielsen K.F."/>
            <person name="Lyhne E.K."/>
            <person name="Kogle M.E."/>
            <person name="Kuo A."/>
            <person name="Riley R."/>
            <person name="Clum A."/>
            <person name="Nolan M."/>
            <person name="Lipzen A."/>
            <person name="Salamov A."/>
            <person name="Henrissat B."/>
            <person name="Wiebenga A."/>
            <person name="De vries R.P."/>
            <person name="Grigoriev I.V."/>
            <person name="Mortensen U.H."/>
            <person name="Andersen M.R."/>
            <person name="Baker S.E."/>
        </authorList>
    </citation>
    <scope>NUCLEOTIDE SEQUENCE [LARGE SCALE GENOMIC DNA]</scope>
    <source>
        <strain evidence="2 3">CBS 114.80</strain>
    </source>
</reference>
<gene>
    <name evidence="2" type="ORF">BP00DRAFT_108629</name>
</gene>
<protein>
    <submittedName>
        <fullName evidence="2">Uncharacterized protein</fullName>
    </submittedName>
</protein>
<keyword evidence="1" id="KW-0472">Membrane</keyword>
<sequence>MGVLLRRDCRETYNGYVCDGNSWYDWGRWIAFAVIVGVALLVFFLFAYVLPFLPVQEQVRRLIMLAVASMLAVGADKAFVPIPAPHGSRALRRHFSNRSNSNSLDNRTTQTLTTSLPRRRNTPLILSMATSGASSKRALNCKHHRTPTTMAANVYINHRRALLRPPRSNHTCLCFSTNEMKHYVYSQGVS</sequence>
<evidence type="ECO:0000313" key="2">
    <source>
        <dbReference type="EMBL" id="PYI36525.1"/>
    </source>
</evidence>
<feature type="transmembrane region" description="Helical" evidence="1">
    <location>
        <begin position="29"/>
        <end position="50"/>
    </location>
</feature>
<proteinExistence type="predicted"/>
<keyword evidence="1" id="KW-0812">Transmembrane</keyword>
<evidence type="ECO:0000313" key="3">
    <source>
        <dbReference type="Proteomes" id="UP000248817"/>
    </source>
</evidence>
<accession>A0A2V5IIK4</accession>
<dbReference type="Proteomes" id="UP000248817">
    <property type="component" value="Unassembled WGS sequence"/>
</dbReference>
<evidence type="ECO:0000256" key="1">
    <source>
        <dbReference type="SAM" id="Phobius"/>
    </source>
</evidence>
<feature type="transmembrane region" description="Helical" evidence="1">
    <location>
        <begin position="62"/>
        <end position="80"/>
    </location>
</feature>
<dbReference type="EMBL" id="KZ825464">
    <property type="protein sequence ID" value="PYI36525.1"/>
    <property type="molecule type" value="Genomic_DNA"/>
</dbReference>
<organism evidence="2 3">
    <name type="scientific">Aspergillus indologenus CBS 114.80</name>
    <dbReference type="NCBI Taxonomy" id="1450541"/>
    <lineage>
        <taxon>Eukaryota</taxon>
        <taxon>Fungi</taxon>
        <taxon>Dikarya</taxon>
        <taxon>Ascomycota</taxon>
        <taxon>Pezizomycotina</taxon>
        <taxon>Eurotiomycetes</taxon>
        <taxon>Eurotiomycetidae</taxon>
        <taxon>Eurotiales</taxon>
        <taxon>Aspergillaceae</taxon>
        <taxon>Aspergillus</taxon>
        <taxon>Aspergillus subgen. Circumdati</taxon>
    </lineage>
</organism>
<name>A0A2V5IIK4_9EURO</name>